<feature type="signal peptide" evidence="16">
    <location>
        <begin position="1"/>
        <end position="17"/>
    </location>
</feature>
<evidence type="ECO:0000256" key="4">
    <source>
        <dbReference type="ARBA" id="ARBA00004141"/>
    </source>
</evidence>
<dbReference type="Gene3D" id="3.30.70.1230">
    <property type="entry name" value="Nucleotide cyclase"/>
    <property type="match status" value="1"/>
</dbReference>
<keyword evidence="14 15" id="KW-0456">Lyase</keyword>
<evidence type="ECO:0000256" key="2">
    <source>
        <dbReference type="ARBA" id="ARBA00001936"/>
    </source>
</evidence>
<feature type="chain" id="PRO_5017353663" description="adenylate cyclase" evidence="16">
    <location>
        <begin position="18"/>
        <end position="305"/>
    </location>
</feature>
<keyword evidence="9" id="KW-0067">ATP-binding</keyword>
<dbReference type="InterPro" id="IPR029787">
    <property type="entry name" value="Nucleotide_cyclase"/>
</dbReference>
<dbReference type="GO" id="GO:0004016">
    <property type="term" value="F:adenylate cyclase activity"/>
    <property type="evidence" value="ECO:0007669"/>
    <property type="project" value="UniProtKB-EC"/>
</dbReference>
<dbReference type="GO" id="GO:0006171">
    <property type="term" value="P:cAMP biosynthetic process"/>
    <property type="evidence" value="ECO:0007669"/>
    <property type="project" value="UniProtKB-KW"/>
</dbReference>
<reference evidence="18" key="1">
    <citation type="submission" date="2025-08" db="UniProtKB">
        <authorList>
            <consortium name="Ensembl"/>
        </authorList>
    </citation>
    <scope>IDENTIFICATION</scope>
</reference>
<evidence type="ECO:0000256" key="3">
    <source>
        <dbReference type="ARBA" id="ARBA00001946"/>
    </source>
</evidence>
<dbReference type="EC" id="4.6.1.1" evidence="5"/>
<evidence type="ECO:0000256" key="13">
    <source>
        <dbReference type="ARBA" id="ARBA00023136"/>
    </source>
</evidence>
<dbReference type="SMART" id="SM00044">
    <property type="entry name" value="CYCc"/>
    <property type="match status" value="1"/>
</dbReference>
<dbReference type="AlphaFoldDB" id="A0A3B3X5M1"/>
<dbReference type="SUPFAM" id="SSF55073">
    <property type="entry name" value="Nucleotide cyclase"/>
    <property type="match status" value="2"/>
</dbReference>
<dbReference type="InterPro" id="IPR018297">
    <property type="entry name" value="A/G_cyclase_CS"/>
</dbReference>
<keyword evidence="11" id="KW-1133">Transmembrane helix</keyword>
<evidence type="ECO:0000256" key="8">
    <source>
        <dbReference type="ARBA" id="ARBA00022741"/>
    </source>
</evidence>
<keyword evidence="16" id="KW-0732">Signal</keyword>
<dbReference type="FunFam" id="3.30.70.1230:FF:000008">
    <property type="entry name" value="Adenylate cyclase type 9"/>
    <property type="match status" value="1"/>
</dbReference>
<accession>A0A3B3X5M1</accession>
<comment type="catalytic activity">
    <reaction evidence="1">
        <text>ATP = 3',5'-cyclic AMP + diphosphate</text>
        <dbReference type="Rhea" id="RHEA:15389"/>
        <dbReference type="ChEBI" id="CHEBI:30616"/>
        <dbReference type="ChEBI" id="CHEBI:33019"/>
        <dbReference type="ChEBI" id="CHEBI:58165"/>
        <dbReference type="EC" id="4.6.1.1"/>
    </reaction>
</comment>
<dbReference type="Proteomes" id="UP000261480">
    <property type="component" value="Unplaced"/>
</dbReference>
<dbReference type="STRING" id="48701.ENSPMEP00000010244"/>
<dbReference type="PROSITE" id="PS00452">
    <property type="entry name" value="GUANYLATE_CYCLASE_1"/>
    <property type="match status" value="1"/>
</dbReference>
<evidence type="ECO:0000256" key="12">
    <source>
        <dbReference type="ARBA" id="ARBA00022998"/>
    </source>
</evidence>
<dbReference type="CDD" id="cd07302">
    <property type="entry name" value="CHD"/>
    <property type="match status" value="1"/>
</dbReference>
<evidence type="ECO:0000256" key="16">
    <source>
        <dbReference type="SAM" id="SignalP"/>
    </source>
</evidence>
<evidence type="ECO:0000313" key="18">
    <source>
        <dbReference type="Ensembl" id="ENSPMEP00000010244.1"/>
    </source>
</evidence>
<dbReference type="GO" id="GO:0005886">
    <property type="term" value="C:plasma membrane"/>
    <property type="evidence" value="ECO:0007669"/>
    <property type="project" value="TreeGrafter"/>
</dbReference>
<dbReference type="Pfam" id="PF00211">
    <property type="entry name" value="Guanylate_cyc"/>
    <property type="match status" value="2"/>
</dbReference>
<feature type="domain" description="Guanylate cyclase" evidence="17">
    <location>
        <begin position="83"/>
        <end position="254"/>
    </location>
</feature>
<evidence type="ECO:0000256" key="1">
    <source>
        <dbReference type="ARBA" id="ARBA00001593"/>
    </source>
</evidence>
<evidence type="ECO:0000256" key="10">
    <source>
        <dbReference type="ARBA" id="ARBA00022842"/>
    </source>
</evidence>
<evidence type="ECO:0000256" key="14">
    <source>
        <dbReference type="ARBA" id="ARBA00023239"/>
    </source>
</evidence>
<evidence type="ECO:0000256" key="6">
    <source>
        <dbReference type="ARBA" id="ARBA00022692"/>
    </source>
</evidence>
<comment type="subcellular location">
    <subcellularLocation>
        <location evidence="4">Membrane</location>
        <topology evidence="4">Multi-pass membrane protein</topology>
    </subcellularLocation>
</comment>
<keyword evidence="7" id="KW-0479">Metal-binding</keyword>
<keyword evidence="10" id="KW-0460">Magnesium</keyword>
<evidence type="ECO:0000256" key="5">
    <source>
        <dbReference type="ARBA" id="ARBA00012201"/>
    </source>
</evidence>
<sequence length="305" mass="34870">MTPVILTVFVLALYLHAQQVESTARLDFLWKLQATEEKEEMEELQAYNRRLLHNILPKDVAAHFLARERRNDELYYQSCECVAVMFASISNFSEFYVELEANNEGVECLRLLNEIIADFDEVKHCLFVFLRNSDHSIKVQLGENEHLFLLTAQIISEEKYRQLEKIKTIGSTYMAASGLNDSTYDKEGRSHITALADYAMRLREQMKYINEHSFNNFQMKIGLNIGPVVAGVIGARKPQYDIWGNTVNVASRMDSTGVPDRIQVTTDLYQVLDSKGYVLECRGVVKVKGKGEMTTYFLNDGPPNS</sequence>
<name>A0A3B3X5M1_9TELE</name>
<keyword evidence="6" id="KW-0812">Transmembrane</keyword>
<dbReference type="Ensembl" id="ENSPMET00000017035.1">
    <property type="protein sequence ID" value="ENSPMEP00000010244.1"/>
    <property type="gene ID" value="ENSPMEG00000012167.1"/>
</dbReference>
<dbReference type="PANTHER" id="PTHR45627">
    <property type="entry name" value="ADENYLATE CYCLASE TYPE 1"/>
    <property type="match status" value="1"/>
</dbReference>
<dbReference type="GO" id="GO:0007189">
    <property type="term" value="P:adenylate cyclase-activating G protein-coupled receptor signaling pathway"/>
    <property type="evidence" value="ECO:0007669"/>
    <property type="project" value="TreeGrafter"/>
</dbReference>
<dbReference type="InterPro" id="IPR001054">
    <property type="entry name" value="A/G_cyclase"/>
</dbReference>
<keyword evidence="12" id="KW-0115">cAMP biosynthesis</keyword>
<dbReference type="PROSITE" id="PS50125">
    <property type="entry name" value="GUANYLATE_CYCLASE_2"/>
    <property type="match status" value="1"/>
</dbReference>
<evidence type="ECO:0000256" key="9">
    <source>
        <dbReference type="ARBA" id="ARBA00022840"/>
    </source>
</evidence>
<evidence type="ECO:0000256" key="15">
    <source>
        <dbReference type="RuleBase" id="RU000405"/>
    </source>
</evidence>
<comment type="cofactor">
    <cofactor evidence="2">
        <name>Mn(2+)</name>
        <dbReference type="ChEBI" id="CHEBI:29035"/>
    </cofactor>
</comment>
<evidence type="ECO:0000256" key="7">
    <source>
        <dbReference type="ARBA" id="ARBA00022723"/>
    </source>
</evidence>
<dbReference type="GO" id="GO:0005524">
    <property type="term" value="F:ATP binding"/>
    <property type="evidence" value="ECO:0007669"/>
    <property type="project" value="UniProtKB-KW"/>
</dbReference>
<protein>
    <recommendedName>
        <fullName evidence="5">adenylate cyclase</fullName>
        <ecNumber evidence="5">4.6.1.1</ecNumber>
    </recommendedName>
</protein>
<organism evidence="18 19">
    <name type="scientific">Poecilia mexicana</name>
    <dbReference type="NCBI Taxonomy" id="48701"/>
    <lineage>
        <taxon>Eukaryota</taxon>
        <taxon>Metazoa</taxon>
        <taxon>Chordata</taxon>
        <taxon>Craniata</taxon>
        <taxon>Vertebrata</taxon>
        <taxon>Euteleostomi</taxon>
        <taxon>Actinopterygii</taxon>
        <taxon>Neopterygii</taxon>
        <taxon>Teleostei</taxon>
        <taxon>Neoteleostei</taxon>
        <taxon>Acanthomorphata</taxon>
        <taxon>Ovalentaria</taxon>
        <taxon>Atherinomorphae</taxon>
        <taxon>Cyprinodontiformes</taxon>
        <taxon>Poeciliidae</taxon>
        <taxon>Poeciliinae</taxon>
        <taxon>Poecilia</taxon>
    </lineage>
</organism>
<keyword evidence="19" id="KW-1185">Reference proteome</keyword>
<dbReference type="PANTHER" id="PTHR45627:SF11">
    <property type="entry name" value="ADENYLATE CYCLASE TYPE 6"/>
    <property type="match status" value="1"/>
</dbReference>
<keyword evidence="8" id="KW-0547">Nucleotide-binding</keyword>
<keyword evidence="13" id="KW-0472">Membrane</keyword>
<evidence type="ECO:0000259" key="17">
    <source>
        <dbReference type="PROSITE" id="PS50125"/>
    </source>
</evidence>
<dbReference type="GO" id="GO:0035556">
    <property type="term" value="P:intracellular signal transduction"/>
    <property type="evidence" value="ECO:0007669"/>
    <property type="project" value="InterPro"/>
</dbReference>
<reference evidence="18" key="2">
    <citation type="submission" date="2025-09" db="UniProtKB">
        <authorList>
            <consortium name="Ensembl"/>
        </authorList>
    </citation>
    <scope>IDENTIFICATION</scope>
</reference>
<proteinExistence type="inferred from homology"/>
<dbReference type="GO" id="GO:0046872">
    <property type="term" value="F:metal ion binding"/>
    <property type="evidence" value="ECO:0007669"/>
    <property type="project" value="UniProtKB-KW"/>
</dbReference>
<comment type="similarity">
    <text evidence="15">Belongs to the adenylyl cyclase class-4/guanylyl cyclase family.</text>
</comment>
<evidence type="ECO:0000313" key="19">
    <source>
        <dbReference type="Proteomes" id="UP000261480"/>
    </source>
</evidence>
<comment type="cofactor">
    <cofactor evidence="3">
        <name>Mg(2+)</name>
        <dbReference type="ChEBI" id="CHEBI:18420"/>
    </cofactor>
</comment>
<dbReference type="FunFam" id="3.30.70.1230:FF:000082">
    <property type="entry name" value="Adenylate cyclase type 6"/>
    <property type="match status" value="1"/>
</dbReference>
<evidence type="ECO:0000256" key="11">
    <source>
        <dbReference type="ARBA" id="ARBA00022989"/>
    </source>
</evidence>